<proteinExistence type="predicted"/>
<dbReference type="EMBL" id="RRYP01005759">
    <property type="protein sequence ID" value="TNV81766.1"/>
    <property type="molecule type" value="Genomic_DNA"/>
</dbReference>
<reference evidence="2" key="1">
    <citation type="submission" date="2019-06" db="EMBL/GenBank/DDBJ databases">
        <authorList>
            <person name="Zheng W."/>
        </authorList>
    </citation>
    <scope>NUCLEOTIDE SEQUENCE</scope>
    <source>
        <strain evidence="2">QDHG01</strain>
    </source>
</reference>
<evidence type="ECO:0000313" key="2">
    <source>
        <dbReference type="EMBL" id="TNV81766.1"/>
    </source>
</evidence>
<sequence length="140" mass="15728">MSYPKTNYAMPTSSNGTKQKAAIPIFLVSNLNVSNALTQKSISFPKSILSGLPRLPQKTKRVRLKVIQVGKEQEILNRTKDRKVALDIHIQEMEKQIRAKKGVEVAKAVAQESKRKEEVKKAKAPLSIDNLMEDTESEKK</sequence>
<feature type="compositionally biased region" description="Acidic residues" evidence="1">
    <location>
        <begin position="131"/>
        <end position="140"/>
    </location>
</feature>
<protein>
    <submittedName>
        <fullName evidence="2">Uncharacterized protein</fullName>
    </submittedName>
</protein>
<comment type="caution">
    <text evidence="2">The sequence shown here is derived from an EMBL/GenBank/DDBJ whole genome shotgun (WGS) entry which is preliminary data.</text>
</comment>
<evidence type="ECO:0000256" key="1">
    <source>
        <dbReference type="SAM" id="MobiDB-lite"/>
    </source>
</evidence>
<evidence type="ECO:0000313" key="3">
    <source>
        <dbReference type="Proteomes" id="UP000785679"/>
    </source>
</evidence>
<name>A0A8J8NU15_HALGN</name>
<feature type="region of interest" description="Disordered" evidence="1">
    <location>
        <begin position="113"/>
        <end position="140"/>
    </location>
</feature>
<organism evidence="2 3">
    <name type="scientific">Halteria grandinella</name>
    <dbReference type="NCBI Taxonomy" id="5974"/>
    <lineage>
        <taxon>Eukaryota</taxon>
        <taxon>Sar</taxon>
        <taxon>Alveolata</taxon>
        <taxon>Ciliophora</taxon>
        <taxon>Intramacronucleata</taxon>
        <taxon>Spirotrichea</taxon>
        <taxon>Stichotrichia</taxon>
        <taxon>Sporadotrichida</taxon>
        <taxon>Halteriidae</taxon>
        <taxon>Halteria</taxon>
    </lineage>
</organism>
<gene>
    <name evidence="2" type="ORF">FGO68_gene12273</name>
</gene>
<accession>A0A8J8NU15</accession>
<dbReference type="AlphaFoldDB" id="A0A8J8NU15"/>
<dbReference type="Proteomes" id="UP000785679">
    <property type="component" value="Unassembled WGS sequence"/>
</dbReference>
<keyword evidence="3" id="KW-1185">Reference proteome</keyword>